<accession>A0A2P2N640</accession>
<name>A0A2P2N640_RHIMU</name>
<dbReference type="EMBL" id="GGEC01057485">
    <property type="protein sequence ID" value="MBX37969.1"/>
    <property type="molecule type" value="Transcribed_RNA"/>
</dbReference>
<reference evidence="1" key="1">
    <citation type="submission" date="2018-02" db="EMBL/GenBank/DDBJ databases">
        <title>Rhizophora mucronata_Transcriptome.</title>
        <authorList>
            <person name="Meera S.P."/>
            <person name="Sreeshan A."/>
            <person name="Augustine A."/>
        </authorList>
    </citation>
    <scope>NUCLEOTIDE SEQUENCE</scope>
    <source>
        <tissue evidence="1">Leaf</tissue>
    </source>
</reference>
<organism evidence="1">
    <name type="scientific">Rhizophora mucronata</name>
    <name type="common">Asiatic mangrove</name>
    <dbReference type="NCBI Taxonomy" id="61149"/>
    <lineage>
        <taxon>Eukaryota</taxon>
        <taxon>Viridiplantae</taxon>
        <taxon>Streptophyta</taxon>
        <taxon>Embryophyta</taxon>
        <taxon>Tracheophyta</taxon>
        <taxon>Spermatophyta</taxon>
        <taxon>Magnoliopsida</taxon>
        <taxon>eudicotyledons</taxon>
        <taxon>Gunneridae</taxon>
        <taxon>Pentapetalae</taxon>
        <taxon>rosids</taxon>
        <taxon>fabids</taxon>
        <taxon>Malpighiales</taxon>
        <taxon>Rhizophoraceae</taxon>
        <taxon>Rhizophora</taxon>
    </lineage>
</organism>
<evidence type="ECO:0000313" key="1">
    <source>
        <dbReference type="EMBL" id="MBX37969.1"/>
    </source>
</evidence>
<sequence>MLIFTEREVFKS</sequence>
<protein>
    <submittedName>
        <fullName evidence="1">Uncharacterized protein</fullName>
    </submittedName>
</protein>
<proteinExistence type="predicted"/>